<keyword evidence="3" id="KW-1185">Reference proteome</keyword>
<proteinExistence type="predicted"/>
<dbReference type="InParanoid" id="A0A3P7F3K9"/>
<sequence length="78" mass="8303">MSMKSAVPINVDQSSTNDVEPINTPEAGGDTSCGDSMLNANKMERNDFQSHSIGADPVLESSKLLRKLSEAFGMSISL</sequence>
<feature type="region of interest" description="Disordered" evidence="1">
    <location>
        <begin position="1"/>
        <end position="42"/>
    </location>
</feature>
<dbReference type="AlphaFoldDB" id="A0A3P7F3K9"/>
<organism evidence="2 3">
    <name type="scientific">Wuchereria bancrofti</name>
    <dbReference type="NCBI Taxonomy" id="6293"/>
    <lineage>
        <taxon>Eukaryota</taxon>
        <taxon>Metazoa</taxon>
        <taxon>Ecdysozoa</taxon>
        <taxon>Nematoda</taxon>
        <taxon>Chromadorea</taxon>
        <taxon>Rhabditida</taxon>
        <taxon>Spirurina</taxon>
        <taxon>Spiruromorpha</taxon>
        <taxon>Filarioidea</taxon>
        <taxon>Onchocercidae</taxon>
        <taxon>Wuchereria</taxon>
    </lineage>
</organism>
<dbReference type="OMA" id="KMERNDF"/>
<gene>
    <name evidence="2" type="ORF">WBA_LOCUS12875</name>
</gene>
<evidence type="ECO:0000313" key="2">
    <source>
        <dbReference type="EMBL" id="VDM23199.1"/>
    </source>
</evidence>
<evidence type="ECO:0000313" key="3">
    <source>
        <dbReference type="Proteomes" id="UP000270924"/>
    </source>
</evidence>
<dbReference type="Proteomes" id="UP000270924">
    <property type="component" value="Unassembled WGS sequence"/>
</dbReference>
<reference evidence="2 3" key="1">
    <citation type="submission" date="2018-11" db="EMBL/GenBank/DDBJ databases">
        <authorList>
            <consortium name="Pathogen Informatics"/>
        </authorList>
    </citation>
    <scope>NUCLEOTIDE SEQUENCE [LARGE SCALE GENOMIC DNA]</scope>
</reference>
<name>A0A3P7F3K9_WUCBA</name>
<dbReference type="EMBL" id="UYWW01013229">
    <property type="protein sequence ID" value="VDM23199.1"/>
    <property type="molecule type" value="Genomic_DNA"/>
</dbReference>
<evidence type="ECO:0000256" key="1">
    <source>
        <dbReference type="SAM" id="MobiDB-lite"/>
    </source>
</evidence>
<accession>A0A3P7F3K9</accession>
<protein>
    <submittedName>
        <fullName evidence="2">Uncharacterized protein</fullName>
    </submittedName>
</protein>